<dbReference type="PANTHER" id="PTHR44329:SF288">
    <property type="entry name" value="MITOGEN-ACTIVATED PROTEIN KINASE KINASE KINASE 20"/>
    <property type="match status" value="1"/>
</dbReference>
<dbReference type="PROSITE" id="PS50011">
    <property type="entry name" value="PROTEIN_KINASE_DOM"/>
    <property type="match status" value="1"/>
</dbReference>
<keyword evidence="2" id="KW-0547">Nucleotide-binding</keyword>
<evidence type="ECO:0000313" key="6">
    <source>
        <dbReference type="EMBL" id="PKC72043.1"/>
    </source>
</evidence>
<protein>
    <submittedName>
        <fullName evidence="6">Kinase-like protein</fullName>
    </submittedName>
</protein>
<sequence length="708" mass="82760">MELVNTNDKNFFDPTPRLKSSPIPIKFISFNKRNGWRTNCFNYKGIHIETCYGQKYCKKCFSHYIDDLTDNNIYLDIYYTMEFECDEHVISKTKVPQSIRECCRNCLKIICFKQIYGEDFSNVNIDNHDNHDHINDFNMYNKVIKSEKHCKLCEKSLYQGANYNKLGDEHKLCSDCYQISFEWIESTLVKRQILILYLPWWHNTPNCNMCSSELTFTSDCQKYCTHCLIFYTGCRYCLTTNIIFGLTGQTHCKKCKRISLIIDNTVDRVLDDFLFNDNIYEDLSLDFAKTIDEYFEPLTLLNYIFKKKGRVKPVRWISYSQFNDVKEMTKGGYGIIYKATWLSHNDNKTVILKRFENSKNNNKYFLNELRSNQQCFSHYIIITYGFTKDPELEDYILVMKYASEGDLHKYLQENFTNLEWNSNNMVLHTKLNILSDISEGLKYIHENKYIHRDFHSGNILSDVFQWKIGDLGLSQSVNNESSNNEIYGVIPYIAPEIFKGSTFSKEADIYSLGMIMWELTTGCKPFANVKHDHSLIYKILDGERPKITEDTPECYANLMKSCWNPDPKKRPSISEIYLTVDNLRARGKNDAEFIQADAKREKLIESKKIGPEFAGKCHPEAIYTSRPLSYLISKCSSINSFSTISFDNKQDYNYISKEVELDIIIDIESLSSQNLTIQNSNSIKKRNIKELNLEIYNNSVGKHIKTTG</sequence>
<dbReference type="InterPro" id="IPR000719">
    <property type="entry name" value="Prot_kinase_dom"/>
</dbReference>
<evidence type="ECO:0000313" key="7">
    <source>
        <dbReference type="Proteomes" id="UP000232688"/>
    </source>
</evidence>
<dbReference type="Proteomes" id="UP000232688">
    <property type="component" value="Unassembled WGS sequence"/>
</dbReference>
<comment type="caution">
    <text evidence="6">The sequence shown here is derived from an EMBL/GenBank/DDBJ whole genome shotgun (WGS) entry which is preliminary data.</text>
</comment>
<organism evidence="6 7">
    <name type="scientific">Rhizophagus irregularis</name>
    <dbReference type="NCBI Taxonomy" id="588596"/>
    <lineage>
        <taxon>Eukaryota</taxon>
        <taxon>Fungi</taxon>
        <taxon>Fungi incertae sedis</taxon>
        <taxon>Mucoromycota</taxon>
        <taxon>Glomeromycotina</taxon>
        <taxon>Glomeromycetes</taxon>
        <taxon>Glomerales</taxon>
        <taxon>Glomeraceae</taxon>
        <taxon>Rhizophagus</taxon>
    </lineage>
</organism>
<evidence type="ECO:0000256" key="4">
    <source>
        <dbReference type="ARBA" id="ARBA00022840"/>
    </source>
</evidence>
<reference evidence="6 7" key="2">
    <citation type="submission" date="2017-10" db="EMBL/GenBank/DDBJ databases">
        <title>Genome analyses suggest a sexual origin of heterokaryosis in a supposedly ancient asexual fungus.</title>
        <authorList>
            <person name="Corradi N."/>
            <person name="Sedzielewska K."/>
            <person name="Noel J."/>
            <person name="Charron P."/>
            <person name="Farinelli L."/>
            <person name="Marton T."/>
            <person name="Kruger M."/>
            <person name="Pelin A."/>
            <person name="Brachmann A."/>
            <person name="Corradi N."/>
        </authorList>
    </citation>
    <scope>NUCLEOTIDE SEQUENCE [LARGE SCALE GENOMIC DNA]</scope>
    <source>
        <strain evidence="6 7">A1</strain>
    </source>
</reference>
<keyword evidence="1" id="KW-0808">Transferase</keyword>
<dbReference type="Gene3D" id="1.10.510.10">
    <property type="entry name" value="Transferase(Phosphotransferase) domain 1"/>
    <property type="match status" value="1"/>
</dbReference>
<dbReference type="SUPFAM" id="SSF56112">
    <property type="entry name" value="Protein kinase-like (PK-like)"/>
    <property type="match status" value="1"/>
</dbReference>
<dbReference type="VEuPathDB" id="FungiDB:RhiirFUN_010109"/>
<reference evidence="6 7" key="1">
    <citation type="submission" date="2017-10" db="EMBL/GenBank/DDBJ databases">
        <title>Extensive intraspecific genome diversity in a model arbuscular mycorrhizal fungus.</title>
        <authorList>
            <person name="Chen E.C.H."/>
            <person name="Morin E."/>
            <person name="Baudet D."/>
            <person name="Noel J."/>
            <person name="Ndikumana S."/>
            <person name="Charron P."/>
            <person name="St-Onge C."/>
            <person name="Giorgi J."/>
            <person name="Grigoriev I.V."/>
            <person name="Roux C."/>
            <person name="Martin F.M."/>
            <person name="Corradi N."/>
        </authorList>
    </citation>
    <scope>NUCLEOTIDE SEQUENCE [LARGE SCALE GENOMIC DNA]</scope>
    <source>
        <strain evidence="6 7">A1</strain>
    </source>
</reference>
<feature type="domain" description="Protein kinase" evidence="5">
    <location>
        <begin position="322"/>
        <end position="594"/>
    </location>
</feature>
<evidence type="ECO:0000259" key="5">
    <source>
        <dbReference type="PROSITE" id="PS50011"/>
    </source>
</evidence>
<dbReference type="VEuPathDB" id="FungiDB:FUN_002714"/>
<dbReference type="InterPro" id="IPR011009">
    <property type="entry name" value="Kinase-like_dom_sf"/>
</dbReference>
<accession>A0A2N0S907</accession>
<dbReference type="AlphaFoldDB" id="A0A2N0S907"/>
<evidence type="ECO:0000256" key="3">
    <source>
        <dbReference type="ARBA" id="ARBA00022777"/>
    </source>
</evidence>
<proteinExistence type="predicted"/>
<evidence type="ECO:0000256" key="1">
    <source>
        <dbReference type="ARBA" id="ARBA00022679"/>
    </source>
</evidence>
<dbReference type="PRINTS" id="PR00109">
    <property type="entry name" value="TYRKINASE"/>
</dbReference>
<evidence type="ECO:0000256" key="2">
    <source>
        <dbReference type="ARBA" id="ARBA00022741"/>
    </source>
</evidence>
<dbReference type="Pfam" id="PF07714">
    <property type="entry name" value="PK_Tyr_Ser-Thr"/>
    <property type="match status" value="1"/>
</dbReference>
<dbReference type="GO" id="GO:0005524">
    <property type="term" value="F:ATP binding"/>
    <property type="evidence" value="ECO:0007669"/>
    <property type="project" value="UniProtKB-KW"/>
</dbReference>
<dbReference type="EMBL" id="LLXH01000140">
    <property type="protein sequence ID" value="PKC72043.1"/>
    <property type="molecule type" value="Genomic_DNA"/>
</dbReference>
<keyword evidence="4" id="KW-0067">ATP-binding</keyword>
<dbReference type="VEuPathDB" id="FungiDB:RhiirA1_452829"/>
<dbReference type="PANTHER" id="PTHR44329">
    <property type="entry name" value="SERINE/THREONINE-PROTEIN KINASE TNNI3K-RELATED"/>
    <property type="match status" value="1"/>
</dbReference>
<dbReference type="InterPro" id="IPR001245">
    <property type="entry name" value="Ser-Thr/Tyr_kinase_cat_dom"/>
</dbReference>
<gene>
    <name evidence="6" type="ORF">RhiirA1_452829</name>
</gene>
<dbReference type="InterPro" id="IPR051681">
    <property type="entry name" value="Ser/Thr_Kinases-Pseudokinases"/>
</dbReference>
<name>A0A2N0S907_9GLOM</name>
<dbReference type="GO" id="GO:0004674">
    <property type="term" value="F:protein serine/threonine kinase activity"/>
    <property type="evidence" value="ECO:0007669"/>
    <property type="project" value="TreeGrafter"/>
</dbReference>
<keyword evidence="3 6" id="KW-0418">Kinase</keyword>